<evidence type="ECO:0000256" key="5">
    <source>
        <dbReference type="ARBA" id="ARBA00022692"/>
    </source>
</evidence>
<evidence type="ECO:0000256" key="4">
    <source>
        <dbReference type="ARBA" id="ARBA00022519"/>
    </source>
</evidence>
<evidence type="ECO:0000256" key="7">
    <source>
        <dbReference type="ARBA" id="ARBA00023136"/>
    </source>
</evidence>
<feature type="transmembrane region" description="Helical" evidence="8">
    <location>
        <begin position="16"/>
        <end position="37"/>
    </location>
</feature>
<proteinExistence type="predicted"/>
<evidence type="ECO:0000256" key="6">
    <source>
        <dbReference type="ARBA" id="ARBA00022989"/>
    </source>
</evidence>
<keyword evidence="6 8" id="KW-1133">Transmembrane helix</keyword>
<accession>A0A1V5T0G9</accession>
<feature type="transmembrane region" description="Helical" evidence="8">
    <location>
        <begin position="155"/>
        <end position="176"/>
    </location>
</feature>
<comment type="caution">
    <text evidence="9">The sequence shown here is derived from an EMBL/GenBank/DDBJ whole genome shotgun (WGS) entry which is preliminary data.</text>
</comment>
<reference evidence="9" key="1">
    <citation type="submission" date="2017-02" db="EMBL/GenBank/DDBJ databases">
        <title>Delving into the versatile metabolic prowess of the omnipresent phylum Bacteroidetes.</title>
        <authorList>
            <person name="Nobu M.K."/>
            <person name="Mei R."/>
            <person name="Narihiro T."/>
            <person name="Kuroda K."/>
            <person name="Liu W.-T."/>
        </authorList>
    </citation>
    <scope>NUCLEOTIDE SEQUENCE</scope>
    <source>
        <strain evidence="9">ADurb.Bin276</strain>
    </source>
</reference>
<evidence type="ECO:0000313" key="9">
    <source>
        <dbReference type="EMBL" id="OQA60259.1"/>
    </source>
</evidence>
<feature type="transmembrane region" description="Helical" evidence="8">
    <location>
        <begin position="242"/>
        <end position="266"/>
    </location>
</feature>
<dbReference type="EMBL" id="MWBQ01000039">
    <property type="protein sequence ID" value="OQA60259.1"/>
    <property type="molecule type" value="Genomic_DNA"/>
</dbReference>
<dbReference type="CDD" id="cd06579">
    <property type="entry name" value="TM_PBP1_transp_AraH_like"/>
    <property type="match status" value="1"/>
</dbReference>
<dbReference type="Proteomes" id="UP000485569">
    <property type="component" value="Unassembled WGS sequence"/>
</dbReference>
<evidence type="ECO:0000256" key="2">
    <source>
        <dbReference type="ARBA" id="ARBA00022448"/>
    </source>
</evidence>
<name>A0A1V5T0G9_9BACT</name>
<dbReference type="InterPro" id="IPR001851">
    <property type="entry name" value="ABC_transp_permease"/>
</dbReference>
<keyword evidence="5 8" id="KW-0812">Transmembrane</keyword>
<organism evidence="9">
    <name type="scientific">Candidatus Atribacter allofermentans</name>
    <dbReference type="NCBI Taxonomy" id="1852833"/>
    <lineage>
        <taxon>Bacteria</taxon>
        <taxon>Pseudomonadati</taxon>
        <taxon>Atribacterota</taxon>
        <taxon>Atribacteria</taxon>
        <taxon>Atribacterales</taxon>
        <taxon>Atribacteraceae</taxon>
        <taxon>Atribacter</taxon>
    </lineage>
</organism>
<dbReference type="AlphaFoldDB" id="A0A1V5T0G9"/>
<evidence type="ECO:0000256" key="8">
    <source>
        <dbReference type="SAM" id="Phobius"/>
    </source>
</evidence>
<dbReference type="Pfam" id="PF02653">
    <property type="entry name" value="BPD_transp_2"/>
    <property type="match status" value="1"/>
</dbReference>
<comment type="subcellular location">
    <subcellularLocation>
        <location evidence="1">Cell membrane</location>
        <topology evidence="1">Multi-pass membrane protein</topology>
    </subcellularLocation>
</comment>
<keyword evidence="4" id="KW-0997">Cell inner membrane</keyword>
<feature type="transmembrane region" description="Helical" evidence="8">
    <location>
        <begin position="112"/>
        <end position="134"/>
    </location>
</feature>
<evidence type="ECO:0000256" key="1">
    <source>
        <dbReference type="ARBA" id="ARBA00004651"/>
    </source>
</evidence>
<feature type="transmembrane region" description="Helical" evidence="8">
    <location>
        <begin position="89"/>
        <end position="106"/>
    </location>
</feature>
<feature type="transmembrane region" description="Helical" evidence="8">
    <location>
        <begin position="207"/>
        <end position="230"/>
    </location>
</feature>
<protein>
    <submittedName>
        <fullName evidence="9">Ribose transport system permease protein RbsC</fullName>
    </submittedName>
</protein>
<evidence type="ECO:0000256" key="3">
    <source>
        <dbReference type="ARBA" id="ARBA00022475"/>
    </source>
</evidence>
<sequence>MVSSSLLKQFQRATQALLGLVAINVIFFIFAPTYRAISNFQTIFSQATVLGVMAVGTTVVLLSAGLDLSVGSVLTFVAVSVGSMLNLQYPVWLIVFIALGIGAFWGTVNGLIIVATGVSPLIVTLGMMMVLRGFSELLGAGKDMSSFPRAFRALGSGYFIPVLIMAAAYLVVAFMLGKTRLGFNAYAIGGNQEVARLSGIRVNKCKVIYYAIGGLMAGLAAVLLTARLNFANSTFGQGMEMNSIAAVVIGGTSMSGGIGGVGRTIIGVLIMTCLASGLSHMGVGSSWQRVSIGIVIILAVWIDTAQRKRTL</sequence>
<feature type="transmembrane region" description="Helical" evidence="8">
    <location>
        <begin position="286"/>
        <end position="305"/>
    </location>
</feature>
<keyword evidence="7 8" id="KW-0472">Membrane</keyword>
<dbReference type="PANTHER" id="PTHR32196">
    <property type="entry name" value="ABC TRANSPORTER PERMEASE PROTEIN YPHD-RELATED-RELATED"/>
    <property type="match status" value="1"/>
</dbReference>
<dbReference type="GO" id="GO:0005886">
    <property type="term" value="C:plasma membrane"/>
    <property type="evidence" value="ECO:0007669"/>
    <property type="project" value="UniProtKB-SubCell"/>
</dbReference>
<dbReference type="PANTHER" id="PTHR32196:SF21">
    <property type="entry name" value="ABC TRANSPORTER PERMEASE PROTEIN YPHD-RELATED"/>
    <property type="match status" value="1"/>
</dbReference>
<dbReference type="GO" id="GO:0022857">
    <property type="term" value="F:transmembrane transporter activity"/>
    <property type="evidence" value="ECO:0007669"/>
    <property type="project" value="InterPro"/>
</dbReference>
<gene>
    <name evidence="9" type="primary">rbsC_6</name>
    <name evidence="9" type="ORF">BWY41_00660</name>
</gene>
<feature type="transmembrane region" description="Helical" evidence="8">
    <location>
        <begin position="49"/>
        <end position="77"/>
    </location>
</feature>
<keyword evidence="2" id="KW-0813">Transport</keyword>
<keyword evidence="3" id="KW-1003">Cell membrane</keyword>